<dbReference type="PROSITE" id="PS50965">
    <property type="entry name" value="NERD"/>
    <property type="match status" value="1"/>
</dbReference>
<dbReference type="AlphaFoldDB" id="A0A3S0LIF1"/>
<dbReference type="EMBL" id="RXNT01000001">
    <property type="protein sequence ID" value="RTR36236.1"/>
    <property type="molecule type" value="Genomic_DNA"/>
</dbReference>
<gene>
    <name evidence="2" type="ORF">EKG37_01380</name>
</gene>
<dbReference type="InterPro" id="IPR011528">
    <property type="entry name" value="NERD"/>
</dbReference>
<evidence type="ECO:0000313" key="2">
    <source>
        <dbReference type="EMBL" id="RTR36236.1"/>
    </source>
</evidence>
<name>A0A3S0LIF1_9BACI</name>
<comment type="caution">
    <text evidence="2">The sequence shown here is derived from an EMBL/GenBank/DDBJ whole genome shotgun (WGS) entry which is preliminary data.</text>
</comment>
<protein>
    <submittedName>
        <fullName evidence="2">NERD domain-containing protein</fullName>
    </submittedName>
</protein>
<dbReference type="Proteomes" id="UP000271374">
    <property type="component" value="Unassembled WGS sequence"/>
</dbReference>
<proteinExistence type="predicted"/>
<evidence type="ECO:0000259" key="1">
    <source>
        <dbReference type="PROSITE" id="PS50965"/>
    </source>
</evidence>
<sequence>MNIKKLSIPIQVPKLESLLPRVHLAHPKTAFMQANLARYLKGYRGEKAVSYYLDFLPEKENYIFHSLRLPSGKYFFQIDYLVLTVRYALILECKNFFGTLYFDEDFKQMIRIANEKEEGFQDPISQAKWHQHQLRSLLKLHNITLPIEYFVVISDPSTIVKTSPKNREAMKKVVHGHSLLEKIAEVDSRYQNEILDSKEVRKLSKLLLKSHTPEDIDVLVKYGLRIGDINTGVRCPGCGRIPMIRQNVTWYCGGCGMKDKKAHVSAVTDYFHLFGDSITNKQFRDFVHLRSDTSAKRMLKAMELPFSGSNKGRIYCDPMKR</sequence>
<organism evidence="2 3">
    <name type="scientific">Bacillus yapensis</name>
    <dbReference type="NCBI Taxonomy" id="2492960"/>
    <lineage>
        <taxon>Bacteria</taxon>
        <taxon>Bacillati</taxon>
        <taxon>Bacillota</taxon>
        <taxon>Bacilli</taxon>
        <taxon>Bacillales</taxon>
        <taxon>Bacillaceae</taxon>
        <taxon>Bacillus</taxon>
    </lineage>
</organism>
<feature type="domain" description="NERD" evidence="1">
    <location>
        <begin position="41"/>
        <end position="157"/>
    </location>
</feature>
<dbReference type="OrthoDB" id="569879at2"/>
<dbReference type="RefSeq" id="WP_126405443.1">
    <property type="nucleotide sequence ID" value="NZ_RXNT01000001.1"/>
</dbReference>
<accession>A0A3S0LIF1</accession>
<reference evidence="2 3" key="1">
    <citation type="submission" date="2018-12" db="EMBL/GenBank/DDBJ databases">
        <title>Bacillus yapensis draft genome sequence.</title>
        <authorList>
            <person name="Yu L."/>
            <person name="Xu X."/>
            <person name="Tang X."/>
        </authorList>
    </citation>
    <scope>NUCLEOTIDE SEQUENCE [LARGE SCALE GENOMIC DNA]</scope>
    <source>
        <strain evidence="2 3">XXST-01</strain>
    </source>
</reference>
<evidence type="ECO:0000313" key="3">
    <source>
        <dbReference type="Proteomes" id="UP000271374"/>
    </source>
</evidence>
<dbReference type="Pfam" id="PF08378">
    <property type="entry name" value="NERD"/>
    <property type="match status" value="1"/>
</dbReference>
<keyword evidence="3" id="KW-1185">Reference proteome</keyword>